<evidence type="ECO:0000256" key="4">
    <source>
        <dbReference type="ARBA" id="ARBA00023136"/>
    </source>
</evidence>
<feature type="transmembrane region" description="Helical" evidence="5">
    <location>
        <begin position="78"/>
        <end position="99"/>
    </location>
</feature>
<evidence type="ECO:0000256" key="3">
    <source>
        <dbReference type="ARBA" id="ARBA00022989"/>
    </source>
</evidence>
<protein>
    <submittedName>
        <fullName evidence="6">Membrane protein US21</fullName>
    </submittedName>
</protein>
<dbReference type="GO" id="GO:0016020">
    <property type="term" value="C:membrane"/>
    <property type="evidence" value="ECO:0007669"/>
    <property type="project" value="UniProtKB-SubCell"/>
</dbReference>
<keyword evidence="2 5" id="KW-0812">Transmembrane</keyword>
<evidence type="ECO:0000256" key="5">
    <source>
        <dbReference type="SAM" id="Phobius"/>
    </source>
</evidence>
<accession>G8XU61</accession>
<keyword evidence="4 5" id="KW-0472">Membrane</keyword>
<organism evidence="6 7">
    <name type="scientific">Simian cytomegalovirus (strain Colburn)</name>
    <dbReference type="NCBI Taxonomy" id="50292"/>
    <lineage>
        <taxon>Viruses</taxon>
        <taxon>Duplodnaviria</taxon>
        <taxon>Heunggongvirae</taxon>
        <taxon>Peploviricota</taxon>
        <taxon>Herviviricetes</taxon>
        <taxon>Herpesvirales</taxon>
        <taxon>Orthoherpesviridae</taxon>
        <taxon>Betaherpesvirinae</taxon>
        <taxon>Cytomegalovirus</taxon>
        <taxon>Cytomegalovirus cercopithecinebeta5</taxon>
    </lineage>
</organism>
<evidence type="ECO:0000256" key="2">
    <source>
        <dbReference type="ARBA" id="ARBA00022692"/>
    </source>
</evidence>
<proteinExistence type="predicted"/>
<feature type="transmembrane region" description="Helical" evidence="5">
    <location>
        <begin position="197"/>
        <end position="214"/>
    </location>
</feature>
<dbReference type="Proteomes" id="UP000113346">
    <property type="component" value="Segment"/>
</dbReference>
<feature type="transmembrane region" description="Helical" evidence="5">
    <location>
        <begin position="53"/>
        <end position="72"/>
    </location>
</feature>
<sequence>MRLRSEETETVRSIFLLRVYILMWIEGMLLLSTCALCWLVLPERFLQLLPSIRRTLFCLMLSIIWLGILHWAEPQFPRELYVLLTYTLIMAVAITASGFQFGNRSTVYAMLAIILLFIVLTLSTHRFAGDVEFYRPLITASSVLIIVLAILFYCFPEEIGEIAVMIGGLIVLVTSVICETQDMLHQIEYESYIPGAMYFYIDIMYLFVILLYFVSTPSSQEVSRVVYKS</sequence>
<name>G8XU61_SCMVC</name>
<organismHost>
    <name type="scientific">Macaca</name>
    <name type="common">macaques</name>
    <dbReference type="NCBI Taxonomy" id="9539"/>
</organismHost>
<reference evidence="6" key="1">
    <citation type="submission" date="2011-12" db="EMBL/GenBank/DDBJ databases">
        <title>Comparative genomics of primate cytomegaloviruses.</title>
        <authorList>
            <person name="Davison A.J."/>
            <person name="Holton M."/>
            <person name="Dolan A."/>
            <person name="Dargan D.J."/>
            <person name="Gatherer D."/>
            <person name="Hayward G.S."/>
        </authorList>
    </citation>
    <scope>NUCLEOTIDE SEQUENCE [LARGE SCALE GENOMIC DNA]</scope>
    <source>
        <strain evidence="6">Colburn</strain>
    </source>
</reference>
<feature type="transmembrane region" description="Helical" evidence="5">
    <location>
        <begin position="162"/>
        <end position="177"/>
    </location>
</feature>
<dbReference type="InterPro" id="IPR006214">
    <property type="entry name" value="Bax_inhibitor_1-related"/>
</dbReference>
<dbReference type="Pfam" id="PF01027">
    <property type="entry name" value="Bax1-I"/>
    <property type="match status" value="1"/>
</dbReference>
<evidence type="ECO:0000313" key="7">
    <source>
        <dbReference type="Proteomes" id="UP000113346"/>
    </source>
</evidence>
<feature type="transmembrane region" description="Helical" evidence="5">
    <location>
        <begin position="133"/>
        <end position="155"/>
    </location>
</feature>
<gene>
    <name evidence="6" type="primary">US21</name>
</gene>
<keyword evidence="3 5" id="KW-1133">Transmembrane helix</keyword>
<evidence type="ECO:0000313" key="6">
    <source>
        <dbReference type="EMBL" id="AEV80700.1"/>
    </source>
</evidence>
<dbReference type="EMBL" id="FJ483969">
    <property type="protein sequence ID" value="AEV80700.1"/>
    <property type="molecule type" value="Genomic_DNA"/>
</dbReference>
<feature type="transmembrane region" description="Helical" evidence="5">
    <location>
        <begin position="106"/>
        <end position="127"/>
    </location>
</feature>
<feature type="transmembrane region" description="Helical" evidence="5">
    <location>
        <begin position="20"/>
        <end position="41"/>
    </location>
</feature>
<comment type="subcellular location">
    <subcellularLocation>
        <location evidence="1">Membrane</location>
        <topology evidence="1">Multi-pass membrane protein</topology>
    </subcellularLocation>
</comment>
<evidence type="ECO:0000256" key="1">
    <source>
        <dbReference type="ARBA" id="ARBA00004141"/>
    </source>
</evidence>